<feature type="region of interest" description="Disordered" evidence="1">
    <location>
        <begin position="84"/>
        <end position="165"/>
    </location>
</feature>
<proteinExistence type="predicted"/>
<organism evidence="3 4">
    <name type="scientific">Boletus reticuloceps</name>
    <dbReference type="NCBI Taxonomy" id="495285"/>
    <lineage>
        <taxon>Eukaryota</taxon>
        <taxon>Fungi</taxon>
        <taxon>Dikarya</taxon>
        <taxon>Basidiomycota</taxon>
        <taxon>Agaricomycotina</taxon>
        <taxon>Agaricomycetes</taxon>
        <taxon>Agaricomycetidae</taxon>
        <taxon>Boletales</taxon>
        <taxon>Boletineae</taxon>
        <taxon>Boletaceae</taxon>
        <taxon>Boletoideae</taxon>
        <taxon>Boletus</taxon>
    </lineage>
</organism>
<dbReference type="AlphaFoldDB" id="A0A8I2YNV0"/>
<keyword evidence="2" id="KW-1133">Transmembrane helix</keyword>
<feature type="transmembrane region" description="Helical" evidence="2">
    <location>
        <begin position="26"/>
        <end position="48"/>
    </location>
</feature>
<dbReference type="OrthoDB" id="2664448at2759"/>
<keyword evidence="2" id="KW-0472">Membrane</keyword>
<keyword evidence="4" id="KW-1185">Reference proteome</keyword>
<feature type="compositionally biased region" description="Polar residues" evidence="1">
    <location>
        <begin position="89"/>
        <end position="99"/>
    </location>
</feature>
<dbReference type="EMBL" id="JAGFBS010000015">
    <property type="protein sequence ID" value="KAG6375147.1"/>
    <property type="molecule type" value="Genomic_DNA"/>
</dbReference>
<reference evidence="3" key="1">
    <citation type="submission" date="2021-03" db="EMBL/GenBank/DDBJ databases">
        <title>Evolutionary innovations through gain and loss of genes in the ectomycorrhizal Boletales.</title>
        <authorList>
            <person name="Wu G."/>
            <person name="Miyauchi S."/>
            <person name="Morin E."/>
            <person name="Yang Z.-L."/>
            <person name="Xu J."/>
            <person name="Martin F.M."/>
        </authorList>
    </citation>
    <scope>NUCLEOTIDE SEQUENCE</scope>
    <source>
        <strain evidence="3">BR01</strain>
    </source>
</reference>
<protein>
    <recommendedName>
        <fullName evidence="5">Transmembrane protein</fullName>
    </recommendedName>
</protein>
<evidence type="ECO:0000256" key="2">
    <source>
        <dbReference type="SAM" id="Phobius"/>
    </source>
</evidence>
<evidence type="ECO:0000313" key="4">
    <source>
        <dbReference type="Proteomes" id="UP000683000"/>
    </source>
</evidence>
<evidence type="ECO:0008006" key="5">
    <source>
        <dbReference type="Google" id="ProtNLM"/>
    </source>
</evidence>
<accession>A0A8I2YNV0</accession>
<evidence type="ECO:0000256" key="1">
    <source>
        <dbReference type="SAM" id="MobiDB-lite"/>
    </source>
</evidence>
<keyword evidence="2" id="KW-0812">Transmembrane</keyword>
<gene>
    <name evidence="3" type="ORF">JVT61DRAFT_3354</name>
</gene>
<comment type="caution">
    <text evidence="3">The sequence shown here is derived from an EMBL/GenBank/DDBJ whole genome shotgun (WGS) entry which is preliminary data.</text>
</comment>
<dbReference type="Proteomes" id="UP000683000">
    <property type="component" value="Unassembled WGS sequence"/>
</dbReference>
<sequence>MAPQASLVDPTPTLQSSAVSTPHQTWMPAMLFIFLGLCLAYTFSYVLYRIIMSRRLASQDDVPDTPDRGVSQFMNGARLTLNFAHDNKSTPPTLNGSRNTPDEEKPLTDPSHPAQSEIPTSSPAVSSSSPFTLMPSLTIHPNQGLDEAQFGAEPPSTPVPASAQQPFSQRIAAKVKLLSRDKAEAISLDSKLAPVQGPLRPLSMVPSPPRQKRLTLFGLGFKYSRGHGEGLETGTETEAQ</sequence>
<evidence type="ECO:0000313" key="3">
    <source>
        <dbReference type="EMBL" id="KAG6375147.1"/>
    </source>
</evidence>
<feature type="compositionally biased region" description="Low complexity" evidence="1">
    <location>
        <begin position="116"/>
        <end position="130"/>
    </location>
</feature>
<name>A0A8I2YNV0_9AGAM</name>